<dbReference type="EMBL" id="JABBNU010000009">
    <property type="protein sequence ID" value="NMM49619.1"/>
    <property type="molecule type" value="Genomic_DNA"/>
</dbReference>
<proteinExistence type="inferred from homology"/>
<dbReference type="NCBIfam" id="TIGR00170">
    <property type="entry name" value="leuC"/>
    <property type="match status" value="1"/>
</dbReference>
<evidence type="ECO:0000256" key="3">
    <source>
        <dbReference type="ARBA" id="ARBA00004729"/>
    </source>
</evidence>
<dbReference type="EC" id="4.2.1.33" evidence="12"/>
<dbReference type="Pfam" id="PF00330">
    <property type="entry name" value="Aconitase"/>
    <property type="match status" value="1"/>
</dbReference>
<dbReference type="NCBIfam" id="NF009116">
    <property type="entry name" value="PRK12466.1"/>
    <property type="match status" value="1"/>
</dbReference>
<feature type="domain" description="Aconitase/3-isopropylmalate dehydratase large subunit alpha/beta/alpha" evidence="13">
    <location>
        <begin position="7"/>
        <end position="457"/>
    </location>
</feature>
<evidence type="ECO:0000256" key="5">
    <source>
        <dbReference type="ARBA" id="ARBA00022485"/>
    </source>
</evidence>
<evidence type="ECO:0000313" key="14">
    <source>
        <dbReference type="EMBL" id="NMM49619.1"/>
    </source>
</evidence>
<evidence type="ECO:0000256" key="12">
    <source>
        <dbReference type="HAMAP-Rule" id="MF_01026"/>
    </source>
</evidence>
<comment type="pathway">
    <text evidence="3 12">Amino-acid biosynthesis; L-leucine biosynthesis; L-leucine from 3-methyl-2-oxobutanoate: step 2/4.</text>
</comment>
<dbReference type="InterPro" id="IPR001030">
    <property type="entry name" value="Acoase/IPM_deHydtase_lsu_aba"/>
</dbReference>
<dbReference type="NCBIfam" id="NF004016">
    <property type="entry name" value="PRK05478.1"/>
    <property type="match status" value="1"/>
</dbReference>
<evidence type="ECO:0000313" key="15">
    <source>
        <dbReference type="Proteomes" id="UP000559010"/>
    </source>
</evidence>
<dbReference type="UniPathway" id="UPA00048">
    <property type="reaction ID" value="UER00071"/>
</dbReference>
<reference evidence="14 15" key="1">
    <citation type="submission" date="2020-04" db="EMBL/GenBank/DDBJ databases">
        <title>Flammeovirgaceae bacterium KN852 isolated from deep sea.</title>
        <authorList>
            <person name="Zhang D.-C."/>
        </authorList>
    </citation>
    <scope>NUCLEOTIDE SEQUENCE [LARGE SCALE GENOMIC DNA]</scope>
    <source>
        <strain evidence="14 15">KN852</strain>
    </source>
</reference>
<dbReference type="PANTHER" id="PTHR43822:SF9">
    <property type="entry name" value="3-ISOPROPYLMALATE DEHYDRATASE"/>
    <property type="match status" value="1"/>
</dbReference>
<dbReference type="Proteomes" id="UP000559010">
    <property type="component" value="Unassembled WGS sequence"/>
</dbReference>
<evidence type="ECO:0000256" key="1">
    <source>
        <dbReference type="ARBA" id="ARBA00000491"/>
    </source>
</evidence>
<accession>A0A848J5H9</accession>
<dbReference type="PANTHER" id="PTHR43822">
    <property type="entry name" value="HOMOACONITASE, MITOCHONDRIAL-RELATED"/>
    <property type="match status" value="1"/>
</dbReference>
<evidence type="ECO:0000256" key="6">
    <source>
        <dbReference type="ARBA" id="ARBA00022605"/>
    </source>
</evidence>
<dbReference type="Gene3D" id="3.30.499.10">
    <property type="entry name" value="Aconitase, domain 3"/>
    <property type="match status" value="2"/>
</dbReference>
<keyword evidence="8 12" id="KW-0408">Iron</keyword>
<dbReference type="GO" id="GO:0003861">
    <property type="term" value="F:3-isopropylmalate dehydratase activity"/>
    <property type="evidence" value="ECO:0007669"/>
    <property type="project" value="UniProtKB-UniRule"/>
</dbReference>
<keyword evidence="9 12" id="KW-0411">Iron-sulfur</keyword>
<evidence type="ECO:0000256" key="9">
    <source>
        <dbReference type="ARBA" id="ARBA00023014"/>
    </source>
</evidence>
<keyword evidence="4 12" id="KW-0432">Leucine biosynthesis</keyword>
<evidence type="ECO:0000256" key="8">
    <source>
        <dbReference type="ARBA" id="ARBA00023004"/>
    </source>
</evidence>
<gene>
    <name evidence="12 14" type="primary">leuC</name>
    <name evidence="14" type="ORF">HH304_14520</name>
</gene>
<dbReference type="GO" id="GO:0051539">
    <property type="term" value="F:4 iron, 4 sulfur cluster binding"/>
    <property type="evidence" value="ECO:0007669"/>
    <property type="project" value="UniProtKB-KW"/>
</dbReference>
<dbReference type="InterPro" id="IPR004430">
    <property type="entry name" value="3-IsopropMal_deHydase_lsu"/>
</dbReference>
<evidence type="ECO:0000256" key="7">
    <source>
        <dbReference type="ARBA" id="ARBA00022723"/>
    </source>
</evidence>
<dbReference type="InterPro" id="IPR050067">
    <property type="entry name" value="IPM_dehydratase_rel_enz"/>
</dbReference>
<comment type="similarity">
    <text evidence="12">Belongs to the aconitase/IPM isomerase family. LeuC type 1 subfamily.</text>
</comment>
<comment type="function">
    <text evidence="2 12">Catalyzes the isomerization between 2-isopropylmalate and 3-isopropylmalate, via the formation of 2-isopropylmaleate.</text>
</comment>
<organism evidence="14 15">
    <name type="scientific">Marinigracilibium pacificum</name>
    <dbReference type="NCBI Taxonomy" id="2729599"/>
    <lineage>
        <taxon>Bacteria</taxon>
        <taxon>Pseudomonadati</taxon>
        <taxon>Bacteroidota</taxon>
        <taxon>Cytophagia</taxon>
        <taxon>Cytophagales</taxon>
        <taxon>Flammeovirgaceae</taxon>
        <taxon>Marinigracilibium</taxon>
    </lineage>
</organism>
<comment type="cofactor">
    <cofactor evidence="12">
        <name>[4Fe-4S] cluster</name>
        <dbReference type="ChEBI" id="CHEBI:49883"/>
    </cofactor>
    <text evidence="12">Binds 1 [4Fe-4S] cluster per subunit.</text>
</comment>
<feature type="binding site" evidence="12">
    <location>
        <position position="407"/>
    </location>
    <ligand>
        <name>[4Fe-4S] cluster</name>
        <dbReference type="ChEBI" id="CHEBI:49883"/>
    </ligand>
</feature>
<dbReference type="SUPFAM" id="SSF53732">
    <property type="entry name" value="Aconitase iron-sulfur domain"/>
    <property type="match status" value="1"/>
</dbReference>
<keyword evidence="10 12" id="KW-0456">Lyase</keyword>
<evidence type="ECO:0000256" key="4">
    <source>
        <dbReference type="ARBA" id="ARBA00022430"/>
    </source>
</evidence>
<dbReference type="CDD" id="cd01583">
    <property type="entry name" value="IPMI"/>
    <property type="match status" value="1"/>
</dbReference>
<dbReference type="InterPro" id="IPR036008">
    <property type="entry name" value="Aconitase_4Fe-4S_dom"/>
</dbReference>
<evidence type="ECO:0000256" key="11">
    <source>
        <dbReference type="ARBA" id="ARBA00023304"/>
    </source>
</evidence>
<evidence type="ECO:0000256" key="2">
    <source>
        <dbReference type="ARBA" id="ARBA00002695"/>
    </source>
</evidence>
<dbReference type="HAMAP" id="MF_01026">
    <property type="entry name" value="LeuC_type1"/>
    <property type="match status" value="1"/>
</dbReference>
<dbReference type="InterPro" id="IPR015931">
    <property type="entry name" value="Acnase/IPM_dHydase_lsu_aba_1/3"/>
</dbReference>
<keyword evidence="15" id="KW-1185">Reference proteome</keyword>
<dbReference type="PROSITE" id="PS00450">
    <property type="entry name" value="ACONITASE_1"/>
    <property type="match status" value="1"/>
</dbReference>
<feature type="binding site" evidence="12">
    <location>
        <position position="410"/>
    </location>
    <ligand>
        <name>[4Fe-4S] cluster</name>
        <dbReference type="ChEBI" id="CHEBI:49883"/>
    </ligand>
</feature>
<dbReference type="GO" id="GO:0046872">
    <property type="term" value="F:metal ion binding"/>
    <property type="evidence" value="ECO:0007669"/>
    <property type="project" value="UniProtKB-KW"/>
</dbReference>
<comment type="catalytic activity">
    <reaction evidence="1 12">
        <text>(2R,3S)-3-isopropylmalate = (2S)-2-isopropylmalate</text>
        <dbReference type="Rhea" id="RHEA:32287"/>
        <dbReference type="ChEBI" id="CHEBI:1178"/>
        <dbReference type="ChEBI" id="CHEBI:35121"/>
        <dbReference type="EC" id="4.2.1.33"/>
    </reaction>
</comment>
<sequence length="463" mass="50694">MGKTLFDKVWERHVVHKVSPSTDLLYIDKHLIHEVTSPQAFAGLEARGLKVFRPENTVATADHNVPTKDQHLPIREALSRKQVEKLTENCEKHGIELYGLGHRYQGIVHVIGPELGITQPGMTMVCGDSHTSTHGAFGSIAFGIGTSEVEQVFATQCLLQKKPKTMRIKVDGELKKGVLSKDIILYIISKISSSGGTGYFVEYAGSAIESLSMEARMTICNMSIEMGARGGIIAPDQTTFDYIKGREFAPKGEAFDKAVADWSELRTDDDAKFDVEYVFDAADIEPMITYGTNPGMGMKLSSIVPDENAIDDINEKKSFQKSLEYMGLKSGEQLLGKKVNYVFIGSCTNSRIEDLRLVADYVKGKKKAENINALFIPGSKQVEKQAIEEGLDKIFAEAGFELREPGCSACLGMNEDKIPQGEYCVSTSNRNFEGRQGPGARTLLASPLTAAATAIKGYISIAE</sequence>
<keyword evidence="6 12" id="KW-0028">Amino-acid biosynthesis</keyword>
<comment type="caution">
    <text evidence="14">The sequence shown here is derived from an EMBL/GenBank/DDBJ whole genome shotgun (WGS) entry which is preliminary data.</text>
</comment>
<keyword evidence="11 12" id="KW-0100">Branched-chain amino acid biosynthesis</keyword>
<feature type="binding site" evidence="12">
    <location>
        <position position="347"/>
    </location>
    <ligand>
        <name>[4Fe-4S] cluster</name>
        <dbReference type="ChEBI" id="CHEBI:49883"/>
    </ligand>
</feature>
<dbReference type="GO" id="GO:0009098">
    <property type="term" value="P:L-leucine biosynthetic process"/>
    <property type="evidence" value="ECO:0007669"/>
    <property type="project" value="UniProtKB-UniRule"/>
</dbReference>
<protein>
    <recommendedName>
        <fullName evidence="12">3-isopropylmalate dehydratase large subunit</fullName>
        <ecNumber evidence="12">4.2.1.33</ecNumber>
    </recommendedName>
    <alternativeName>
        <fullName evidence="12">Alpha-IPM isomerase</fullName>
        <shortName evidence="12">IPMI</shortName>
    </alternativeName>
    <alternativeName>
        <fullName evidence="12">Isopropylmalate isomerase</fullName>
    </alternativeName>
</protein>
<dbReference type="PROSITE" id="PS01244">
    <property type="entry name" value="ACONITASE_2"/>
    <property type="match status" value="1"/>
</dbReference>
<keyword evidence="7 12" id="KW-0479">Metal-binding</keyword>
<dbReference type="InterPro" id="IPR033941">
    <property type="entry name" value="IPMI_cat"/>
</dbReference>
<dbReference type="InterPro" id="IPR018136">
    <property type="entry name" value="Aconitase_4Fe-4S_BS"/>
</dbReference>
<dbReference type="AlphaFoldDB" id="A0A848J5H9"/>
<dbReference type="RefSeq" id="WP_169682910.1">
    <property type="nucleotide sequence ID" value="NZ_JABBNU010000009.1"/>
</dbReference>
<keyword evidence="5 12" id="KW-0004">4Fe-4S</keyword>
<comment type="subunit">
    <text evidence="12">Heterodimer of LeuC and LeuD.</text>
</comment>
<evidence type="ECO:0000259" key="13">
    <source>
        <dbReference type="Pfam" id="PF00330"/>
    </source>
</evidence>
<dbReference type="PRINTS" id="PR00415">
    <property type="entry name" value="ACONITASE"/>
</dbReference>
<name>A0A848J5H9_9BACT</name>
<evidence type="ECO:0000256" key="10">
    <source>
        <dbReference type="ARBA" id="ARBA00023239"/>
    </source>
</evidence>